<keyword evidence="2" id="KW-1185">Reference proteome</keyword>
<proteinExistence type="predicted"/>
<evidence type="ECO:0000313" key="2">
    <source>
        <dbReference type="Proteomes" id="UP000059680"/>
    </source>
</evidence>
<dbReference type="InterPro" id="IPR004990">
    <property type="entry name" value="ELF"/>
</dbReference>
<dbReference type="Pfam" id="PF03317">
    <property type="entry name" value="ELF"/>
    <property type="match status" value="1"/>
</dbReference>
<dbReference type="InParanoid" id="A0A0P0XFC8"/>
<name>A0A0P0XFC8_ORYSJ</name>
<dbReference type="PaxDb" id="39947-A0A0P0XFC8"/>
<dbReference type="SMR" id="A0A0P0XFC8"/>
<protein>
    <submittedName>
        <fullName evidence="1">Os08g0376900 protein</fullName>
    </submittedName>
</protein>
<organism evidence="1 2">
    <name type="scientific">Oryza sativa subsp. japonica</name>
    <name type="common">Rice</name>
    <dbReference type="NCBI Taxonomy" id="39947"/>
    <lineage>
        <taxon>Eukaryota</taxon>
        <taxon>Viridiplantae</taxon>
        <taxon>Streptophyta</taxon>
        <taxon>Embryophyta</taxon>
        <taxon>Tracheophyta</taxon>
        <taxon>Spermatophyta</taxon>
        <taxon>Magnoliopsida</taxon>
        <taxon>Liliopsida</taxon>
        <taxon>Poales</taxon>
        <taxon>Poaceae</taxon>
        <taxon>BOP clade</taxon>
        <taxon>Oryzoideae</taxon>
        <taxon>Oryzeae</taxon>
        <taxon>Oryzinae</taxon>
        <taxon>Oryza</taxon>
        <taxon>Oryza sativa</taxon>
    </lineage>
</organism>
<dbReference type="AlphaFoldDB" id="A0A0P0XFC8"/>
<dbReference type="Gramene" id="Os08t0376900-00">
    <property type="protein sequence ID" value="Os08t0376900-00"/>
    <property type="gene ID" value="Os08g0376900"/>
</dbReference>
<reference evidence="2" key="1">
    <citation type="journal article" date="2005" name="Nature">
        <title>The map-based sequence of the rice genome.</title>
        <authorList>
            <consortium name="International rice genome sequencing project (IRGSP)"/>
            <person name="Matsumoto T."/>
            <person name="Wu J."/>
            <person name="Kanamori H."/>
            <person name="Katayose Y."/>
            <person name="Fujisawa M."/>
            <person name="Namiki N."/>
            <person name="Mizuno H."/>
            <person name="Yamamoto K."/>
            <person name="Antonio B.A."/>
            <person name="Baba T."/>
            <person name="Sakata K."/>
            <person name="Nagamura Y."/>
            <person name="Aoki H."/>
            <person name="Arikawa K."/>
            <person name="Arita K."/>
            <person name="Bito T."/>
            <person name="Chiden Y."/>
            <person name="Fujitsuka N."/>
            <person name="Fukunaka R."/>
            <person name="Hamada M."/>
            <person name="Harada C."/>
            <person name="Hayashi A."/>
            <person name="Hijishita S."/>
            <person name="Honda M."/>
            <person name="Hosokawa S."/>
            <person name="Ichikawa Y."/>
            <person name="Idonuma A."/>
            <person name="Iijima M."/>
            <person name="Ikeda M."/>
            <person name="Ikeno M."/>
            <person name="Ito K."/>
            <person name="Ito S."/>
            <person name="Ito T."/>
            <person name="Ito Y."/>
            <person name="Ito Y."/>
            <person name="Iwabuchi A."/>
            <person name="Kamiya K."/>
            <person name="Karasawa W."/>
            <person name="Kurita K."/>
            <person name="Katagiri S."/>
            <person name="Kikuta A."/>
            <person name="Kobayashi H."/>
            <person name="Kobayashi N."/>
            <person name="Machita K."/>
            <person name="Maehara T."/>
            <person name="Masukawa M."/>
            <person name="Mizubayashi T."/>
            <person name="Mukai Y."/>
            <person name="Nagasaki H."/>
            <person name="Nagata Y."/>
            <person name="Naito S."/>
            <person name="Nakashima M."/>
            <person name="Nakama Y."/>
            <person name="Nakamichi Y."/>
            <person name="Nakamura M."/>
            <person name="Meguro A."/>
            <person name="Negishi M."/>
            <person name="Ohta I."/>
            <person name="Ohta T."/>
            <person name="Okamoto M."/>
            <person name="Ono N."/>
            <person name="Saji S."/>
            <person name="Sakaguchi M."/>
            <person name="Sakai K."/>
            <person name="Shibata M."/>
            <person name="Shimokawa T."/>
            <person name="Song J."/>
            <person name="Takazaki Y."/>
            <person name="Terasawa K."/>
            <person name="Tsugane M."/>
            <person name="Tsuji K."/>
            <person name="Ueda S."/>
            <person name="Waki K."/>
            <person name="Yamagata H."/>
            <person name="Yamamoto M."/>
            <person name="Yamamoto S."/>
            <person name="Yamane H."/>
            <person name="Yoshiki S."/>
            <person name="Yoshihara R."/>
            <person name="Yukawa K."/>
            <person name="Zhong H."/>
            <person name="Yano M."/>
            <person name="Yuan Q."/>
            <person name="Ouyang S."/>
            <person name="Liu J."/>
            <person name="Jones K.M."/>
            <person name="Gansberger K."/>
            <person name="Moffat K."/>
            <person name="Hill J."/>
            <person name="Bera J."/>
            <person name="Fadrosh D."/>
            <person name="Jin S."/>
            <person name="Johri S."/>
            <person name="Kim M."/>
            <person name="Overton L."/>
            <person name="Reardon M."/>
            <person name="Tsitrin T."/>
            <person name="Vuong H."/>
            <person name="Weaver B."/>
            <person name="Ciecko A."/>
            <person name="Tallon L."/>
            <person name="Jackson J."/>
            <person name="Pai G."/>
            <person name="Aken S.V."/>
            <person name="Utterback T."/>
            <person name="Reidmuller S."/>
            <person name="Feldblyum T."/>
            <person name="Hsiao J."/>
            <person name="Zismann V."/>
            <person name="Iobst S."/>
            <person name="de Vazeille A.R."/>
            <person name="Buell C.R."/>
            <person name="Ying K."/>
            <person name="Li Y."/>
            <person name="Lu T."/>
            <person name="Huang Y."/>
            <person name="Zhao Q."/>
            <person name="Feng Q."/>
            <person name="Zhang L."/>
            <person name="Zhu J."/>
            <person name="Weng Q."/>
            <person name="Mu J."/>
            <person name="Lu Y."/>
            <person name="Fan D."/>
            <person name="Liu Y."/>
            <person name="Guan J."/>
            <person name="Zhang Y."/>
            <person name="Yu S."/>
            <person name="Liu X."/>
            <person name="Zhang Y."/>
            <person name="Hong G."/>
            <person name="Han B."/>
            <person name="Choisne N."/>
            <person name="Demange N."/>
            <person name="Orjeda G."/>
            <person name="Samain S."/>
            <person name="Cattolico L."/>
            <person name="Pelletier E."/>
            <person name="Couloux A."/>
            <person name="Segurens B."/>
            <person name="Wincker P."/>
            <person name="D'Hont A."/>
            <person name="Scarpelli C."/>
            <person name="Weissenbach J."/>
            <person name="Salanoubat M."/>
            <person name="Quetier F."/>
            <person name="Yu Y."/>
            <person name="Kim H.R."/>
            <person name="Rambo T."/>
            <person name="Currie J."/>
            <person name="Collura K."/>
            <person name="Luo M."/>
            <person name="Yang T."/>
            <person name="Ammiraju J.S.S."/>
            <person name="Engler F."/>
            <person name="Soderlund C."/>
            <person name="Wing R.A."/>
            <person name="Palmer L.E."/>
            <person name="de la Bastide M."/>
            <person name="Spiegel L."/>
            <person name="Nascimento L."/>
            <person name="Zutavern T."/>
            <person name="O'Shaughnessy A."/>
            <person name="Dike S."/>
            <person name="Dedhia N."/>
            <person name="Preston R."/>
            <person name="Balija V."/>
            <person name="McCombie W.R."/>
            <person name="Chow T."/>
            <person name="Chen H."/>
            <person name="Chung M."/>
            <person name="Chen C."/>
            <person name="Shaw J."/>
            <person name="Wu H."/>
            <person name="Hsiao K."/>
            <person name="Chao Y."/>
            <person name="Chu M."/>
            <person name="Cheng C."/>
            <person name="Hour A."/>
            <person name="Lee P."/>
            <person name="Lin S."/>
            <person name="Lin Y."/>
            <person name="Liou J."/>
            <person name="Liu S."/>
            <person name="Hsing Y."/>
            <person name="Raghuvanshi S."/>
            <person name="Mohanty A."/>
            <person name="Bharti A.K."/>
            <person name="Gaur A."/>
            <person name="Gupta V."/>
            <person name="Kumar D."/>
            <person name="Ravi V."/>
            <person name="Vij S."/>
            <person name="Kapur A."/>
            <person name="Khurana P."/>
            <person name="Khurana P."/>
            <person name="Khurana J.P."/>
            <person name="Tyagi A.K."/>
            <person name="Gaikwad K."/>
            <person name="Singh A."/>
            <person name="Dalal V."/>
            <person name="Srivastava S."/>
            <person name="Dixit A."/>
            <person name="Pal A.K."/>
            <person name="Ghazi I.A."/>
            <person name="Yadav M."/>
            <person name="Pandit A."/>
            <person name="Bhargava A."/>
            <person name="Sureshbabu K."/>
            <person name="Batra K."/>
            <person name="Sharma T.R."/>
            <person name="Mohapatra T."/>
            <person name="Singh N.K."/>
            <person name="Messing J."/>
            <person name="Nelson A.B."/>
            <person name="Fuks G."/>
            <person name="Kavchok S."/>
            <person name="Keizer G."/>
            <person name="Linton E."/>
            <person name="Llaca V."/>
            <person name="Song R."/>
            <person name="Tanyolac B."/>
            <person name="Young S."/>
            <person name="Ho-Il K."/>
            <person name="Hahn J.H."/>
            <person name="Sangsakoo G."/>
            <person name="Vanavichit A."/>
            <person name="de Mattos Luiz.A.T."/>
            <person name="Zimmer P.D."/>
            <person name="Malone G."/>
            <person name="Dellagostin O."/>
            <person name="de Oliveira A.C."/>
            <person name="Bevan M."/>
            <person name="Bancroft I."/>
            <person name="Minx P."/>
            <person name="Cordum H."/>
            <person name="Wilson R."/>
            <person name="Cheng Z."/>
            <person name="Jin W."/>
            <person name="Jiang J."/>
            <person name="Leong S.A."/>
            <person name="Iwama H."/>
            <person name="Gojobori T."/>
            <person name="Itoh T."/>
            <person name="Niimura Y."/>
            <person name="Fujii Y."/>
            <person name="Habara T."/>
            <person name="Sakai H."/>
            <person name="Sato Y."/>
            <person name="Wilson G."/>
            <person name="Kumar K."/>
            <person name="McCouch S."/>
            <person name="Juretic N."/>
            <person name="Hoen D."/>
            <person name="Wright S."/>
            <person name="Bruskiewich R."/>
            <person name="Bureau T."/>
            <person name="Miyao A."/>
            <person name="Hirochika H."/>
            <person name="Nishikawa T."/>
            <person name="Kadowaki K."/>
            <person name="Sugiura M."/>
            <person name="Burr B."/>
            <person name="Sasaki T."/>
        </authorList>
    </citation>
    <scope>NUCLEOTIDE SEQUENCE [LARGE SCALE GENOMIC DNA]</scope>
    <source>
        <strain evidence="2">cv. Nipponbare</strain>
    </source>
</reference>
<reference evidence="1 2" key="3">
    <citation type="journal article" date="2013" name="Rice">
        <title>Improvement of the Oryza sativa Nipponbare reference genome using next generation sequence and optical map data.</title>
        <authorList>
            <person name="Kawahara Y."/>
            <person name="de la Bastide M."/>
            <person name="Hamilton J.P."/>
            <person name="Kanamori H."/>
            <person name="McCombie W.R."/>
            <person name="Ouyang S."/>
            <person name="Schwartz D.C."/>
            <person name="Tanaka T."/>
            <person name="Wu J."/>
            <person name="Zhou S."/>
            <person name="Childs K.L."/>
            <person name="Davidson R.M."/>
            <person name="Lin H."/>
            <person name="Quesada-Ocampo L."/>
            <person name="Vaillancourt B."/>
            <person name="Sakai H."/>
            <person name="Lee S.S."/>
            <person name="Kim J."/>
            <person name="Numa H."/>
            <person name="Itoh T."/>
            <person name="Buell C.R."/>
            <person name="Matsumoto T."/>
        </authorList>
    </citation>
    <scope>NUCLEOTIDE SEQUENCE [LARGE SCALE GENOMIC DNA]</scope>
    <source>
        <strain evidence="2">cv. Nipponbare</strain>
    </source>
</reference>
<dbReference type="Proteomes" id="UP000059680">
    <property type="component" value="Chromosome 8"/>
</dbReference>
<feature type="non-terminal residue" evidence="1">
    <location>
        <position position="1"/>
    </location>
</feature>
<reference evidence="1 2" key="2">
    <citation type="journal article" date="2013" name="Plant Cell Physiol.">
        <title>Rice Annotation Project Database (RAP-DB): an integrative and interactive database for rice genomics.</title>
        <authorList>
            <person name="Sakai H."/>
            <person name="Lee S.S."/>
            <person name="Tanaka T."/>
            <person name="Numa H."/>
            <person name="Kim J."/>
            <person name="Kawahara Y."/>
            <person name="Wakimoto H."/>
            <person name="Yang C.C."/>
            <person name="Iwamoto M."/>
            <person name="Abe T."/>
            <person name="Yamada Y."/>
            <person name="Muto A."/>
            <person name="Inokuchi H."/>
            <person name="Ikemura T."/>
            <person name="Matsumoto T."/>
            <person name="Sasaki T."/>
            <person name="Itoh T."/>
        </authorList>
    </citation>
    <scope>NUCLEOTIDE SEQUENCE [LARGE SCALE GENOMIC DNA]</scope>
    <source>
        <strain evidence="2">cv. Nipponbare</strain>
    </source>
</reference>
<dbReference type="eggNOG" id="KOG4769">
    <property type="taxonomic scope" value="Eukaryota"/>
</dbReference>
<gene>
    <name evidence="1" type="ordered locus">Os08g0376900</name>
    <name evidence="1" type="ORF">OSNPB_080376900</name>
</gene>
<accession>A0A0P0XFC8</accession>
<evidence type="ECO:0000313" key="1">
    <source>
        <dbReference type="EMBL" id="BAT05200.1"/>
    </source>
</evidence>
<sequence>VFFRDVVSHNRDFLEAQSMKGMWIEVEWKLLYSKIERAQARLERTEFQPTLLFFQLEDRKREREE</sequence>
<dbReference type="EMBL" id="AP014964">
    <property type="protein sequence ID" value="BAT05200.1"/>
    <property type="molecule type" value="Genomic_DNA"/>
</dbReference>